<evidence type="ECO:0000313" key="7">
    <source>
        <dbReference type="EMBL" id="PGH23716.1"/>
    </source>
</evidence>
<dbReference type="CDD" id="cd00067">
    <property type="entry name" value="GAL4"/>
    <property type="match status" value="1"/>
</dbReference>
<dbReference type="Gene3D" id="4.10.240.10">
    <property type="entry name" value="Zn(2)-C6 fungal-type DNA-binding domain"/>
    <property type="match status" value="1"/>
</dbReference>
<dbReference type="GO" id="GO:0008270">
    <property type="term" value="F:zinc ion binding"/>
    <property type="evidence" value="ECO:0007669"/>
    <property type="project" value="InterPro"/>
</dbReference>
<keyword evidence="1" id="KW-0805">Transcription regulation</keyword>
<feature type="region of interest" description="Disordered" evidence="5">
    <location>
        <begin position="51"/>
        <end position="98"/>
    </location>
</feature>
<dbReference type="PANTHER" id="PTHR47784">
    <property type="entry name" value="STEROL UPTAKE CONTROL PROTEIN 2"/>
    <property type="match status" value="1"/>
</dbReference>
<comment type="caution">
    <text evidence="7">The sequence shown here is derived from an EMBL/GenBank/DDBJ whole genome shotgun (WGS) entry which is preliminary data.</text>
</comment>
<dbReference type="SUPFAM" id="SSF57701">
    <property type="entry name" value="Zn2/Cys6 DNA-binding domain"/>
    <property type="match status" value="1"/>
</dbReference>
<dbReference type="PROSITE" id="PS50048">
    <property type="entry name" value="ZN2_CY6_FUNGAL_2"/>
    <property type="match status" value="1"/>
</dbReference>
<dbReference type="Pfam" id="PF11951">
    <property type="entry name" value="Fungal_trans_2"/>
    <property type="match status" value="1"/>
</dbReference>
<dbReference type="GO" id="GO:0003677">
    <property type="term" value="F:DNA binding"/>
    <property type="evidence" value="ECO:0007669"/>
    <property type="project" value="UniProtKB-KW"/>
</dbReference>
<dbReference type="InterPro" id="IPR036864">
    <property type="entry name" value="Zn2-C6_fun-type_DNA-bd_sf"/>
</dbReference>
<evidence type="ECO:0000256" key="2">
    <source>
        <dbReference type="ARBA" id="ARBA00023125"/>
    </source>
</evidence>
<evidence type="ECO:0000256" key="1">
    <source>
        <dbReference type="ARBA" id="ARBA00023015"/>
    </source>
</evidence>
<evidence type="ECO:0000259" key="6">
    <source>
        <dbReference type="PROSITE" id="PS50048"/>
    </source>
</evidence>
<sequence length="423" mass="48134">MAPRRSHRKSRLGCIQCKRRKIKCDETPPPCGNCRRHDIECEYAIRPETRTHTPESISGDVGTTRISNPQLPAGNVQPHSHLSVAPTTTTTPTTSTSSADQLDIFSTFMGTNLRFTSDLHLHDLELMHQYTTQTYRTLSNNNEHEEIWKDIIPKEALEHPFLMHGLLALAALHLIECNPDENETRRKYIELATMHQHLAVSAFRPELSNITISNCNAVFAFSSLIAVLSFAFSRFVGTASTGEPVAEVLQDFFLFRGVEGVLTSFFDFIQRGKLGTLVRRAENTGVGIILSKDIIDTLDYLHGCNSPSATHSSAEEKQAYNYAIRELRISFERPPLGWETVFRWPVVLPESYLALLKSRKPMALVILAHYCVILRRLDACWWSKGWSHHLFKAIYRSLDISWAPLLKWPMQMIEYNENMDGHI</sequence>
<protein>
    <recommendedName>
        <fullName evidence="6">Zn(2)-C6 fungal-type domain-containing protein</fullName>
    </recommendedName>
</protein>
<keyword evidence="8" id="KW-1185">Reference proteome</keyword>
<dbReference type="InterPro" id="IPR053157">
    <property type="entry name" value="Sterol_Uptake_Regulator"/>
</dbReference>
<gene>
    <name evidence="7" type="ORF">AJ80_02144</name>
</gene>
<name>A0A2B7YPW4_POLH7</name>
<accession>A0A2B7YPW4</accession>
<dbReference type="AlphaFoldDB" id="A0A2B7YPW4"/>
<proteinExistence type="predicted"/>
<dbReference type="InterPro" id="IPR001138">
    <property type="entry name" value="Zn2Cys6_DnaBD"/>
</dbReference>
<dbReference type="EMBL" id="PDNA01000020">
    <property type="protein sequence ID" value="PGH23716.1"/>
    <property type="molecule type" value="Genomic_DNA"/>
</dbReference>
<dbReference type="Pfam" id="PF00172">
    <property type="entry name" value="Zn_clus"/>
    <property type="match status" value="1"/>
</dbReference>
<feature type="domain" description="Zn(2)-C6 fungal-type" evidence="6">
    <location>
        <begin position="13"/>
        <end position="43"/>
    </location>
</feature>
<evidence type="ECO:0000313" key="8">
    <source>
        <dbReference type="Proteomes" id="UP000224634"/>
    </source>
</evidence>
<dbReference type="Proteomes" id="UP000224634">
    <property type="component" value="Unassembled WGS sequence"/>
</dbReference>
<feature type="compositionally biased region" description="Low complexity" evidence="5">
    <location>
        <begin position="86"/>
        <end position="98"/>
    </location>
</feature>
<dbReference type="OrthoDB" id="4937900at2759"/>
<reference evidence="7 8" key="1">
    <citation type="submission" date="2017-10" db="EMBL/GenBank/DDBJ databases">
        <title>Comparative genomics in systemic dimorphic fungi from Ajellomycetaceae.</title>
        <authorList>
            <person name="Munoz J.F."/>
            <person name="Mcewen J.G."/>
            <person name="Clay O.K."/>
            <person name="Cuomo C.A."/>
        </authorList>
    </citation>
    <scope>NUCLEOTIDE SEQUENCE [LARGE SCALE GENOMIC DNA]</scope>
    <source>
        <strain evidence="7 8">UAMH7299</strain>
    </source>
</reference>
<dbReference type="PANTHER" id="PTHR47784:SF5">
    <property type="entry name" value="STEROL UPTAKE CONTROL PROTEIN 2"/>
    <property type="match status" value="1"/>
</dbReference>
<keyword evidence="2" id="KW-0238">DNA-binding</keyword>
<dbReference type="PROSITE" id="PS00463">
    <property type="entry name" value="ZN2_CY6_FUNGAL_1"/>
    <property type="match status" value="1"/>
</dbReference>
<dbReference type="GO" id="GO:0001228">
    <property type="term" value="F:DNA-binding transcription activator activity, RNA polymerase II-specific"/>
    <property type="evidence" value="ECO:0007669"/>
    <property type="project" value="TreeGrafter"/>
</dbReference>
<evidence type="ECO:0000256" key="3">
    <source>
        <dbReference type="ARBA" id="ARBA00023163"/>
    </source>
</evidence>
<keyword evidence="4" id="KW-0539">Nucleus</keyword>
<keyword evidence="3" id="KW-0804">Transcription</keyword>
<dbReference type="InterPro" id="IPR021858">
    <property type="entry name" value="Fun_TF"/>
</dbReference>
<evidence type="ECO:0000256" key="4">
    <source>
        <dbReference type="ARBA" id="ARBA00023242"/>
    </source>
</evidence>
<evidence type="ECO:0000256" key="5">
    <source>
        <dbReference type="SAM" id="MobiDB-lite"/>
    </source>
</evidence>
<dbReference type="SMART" id="SM00066">
    <property type="entry name" value="GAL4"/>
    <property type="match status" value="1"/>
</dbReference>
<dbReference type="STRING" id="1447883.A0A2B7YPW4"/>
<organism evidence="7 8">
    <name type="scientific">Polytolypa hystricis (strain UAMH7299)</name>
    <dbReference type="NCBI Taxonomy" id="1447883"/>
    <lineage>
        <taxon>Eukaryota</taxon>
        <taxon>Fungi</taxon>
        <taxon>Dikarya</taxon>
        <taxon>Ascomycota</taxon>
        <taxon>Pezizomycotina</taxon>
        <taxon>Eurotiomycetes</taxon>
        <taxon>Eurotiomycetidae</taxon>
        <taxon>Onygenales</taxon>
        <taxon>Onygenales incertae sedis</taxon>
        <taxon>Polytolypa</taxon>
    </lineage>
</organism>